<dbReference type="AlphaFoldDB" id="A0A9D4CWE3"/>
<comment type="caution">
    <text evidence="1">The sequence shown here is derived from an EMBL/GenBank/DDBJ whole genome shotgun (WGS) entry which is preliminary data.</text>
</comment>
<accession>A0A9D4CWE3</accession>
<reference evidence="1" key="2">
    <citation type="submission" date="2020-11" db="EMBL/GenBank/DDBJ databases">
        <authorList>
            <person name="McCartney M.A."/>
            <person name="Auch B."/>
            <person name="Kono T."/>
            <person name="Mallez S."/>
            <person name="Becker A."/>
            <person name="Gohl D.M."/>
            <person name="Silverstein K.A.T."/>
            <person name="Koren S."/>
            <person name="Bechman K.B."/>
            <person name="Herman A."/>
            <person name="Abrahante J.E."/>
            <person name="Garbe J."/>
        </authorList>
    </citation>
    <scope>NUCLEOTIDE SEQUENCE</scope>
    <source>
        <strain evidence="1">Duluth1</strain>
        <tissue evidence="1">Whole animal</tissue>
    </source>
</reference>
<name>A0A9D4CWE3_DREPO</name>
<dbReference type="EMBL" id="JAIWYP010000011">
    <property type="protein sequence ID" value="KAH3734175.1"/>
    <property type="molecule type" value="Genomic_DNA"/>
</dbReference>
<reference evidence="1" key="1">
    <citation type="journal article" date="2019" name="bioRxiv">
        <title>The Genome of the Zebra Mussel, Dreissena polymorpha: A Resource for Invasive Species Research.</title>
        <authorList>
            <person name="McCartney M.A."/>
            <person name="Auch B."/>
            <person name="Kono T."/>
            <person name="Mallez S."/>
            <person name="Zhang Y."/>
            <person name="Obille A."/>
            <person name="Becker A."/>
            <person name="Abrahante J.E."/>
            <person name="Garbe J."/>
            <person name="Badalamenti J.P."/>
            <person name="Herman A."/>
            <person name="Mangelson H."/>
            <person name="Liachko I."/>
            <person name="Sullivan S."/>
            <person name="Sone E.D."/>
            <person name="Koren S."/>
            <person name="Silverstein K.A.T."/>
            <person name="Beckman K.B."/>
            <person name="Gohl D.M."/>
        </authorList>
    </citation>
    <scope>NUCLEOTIDE SEQUENCE</scope>
    <source>
        <strain evidence="1">Duluth1</strain>
        <tissue evidence="1">Whole animal</tissue>
    </source>
</reference>
<dbReference type="Proteomes" id="UP000828390">
    <property type="component" value="Unassembled WGS sequence"/>
</dbReference>
<organism evidence="1 2">
    <name type="scientific">Dreissena polymorpha</name>
    <name type="common">Zebra mussel</name>
    <name type="synonym">Mytilus polymorpha</name>
    <dbReference type="NCBI Taxonomy" id="45954"/>
    <lineage>
        <taxon>Eukaryota</taxon>
        <taxon>Metazoa</taxon>
        <taxon>Spiralia</taxon>
        <taxon>Lophotrochozoa</taxon>
        <taxon>Mollusca</taxon>
        <taxon>Bivalvia</taxon>
        <taxon>Autobranchia</taxon>
        <taxon>Heteroconchia</taxon>
        <taxon>Euheterodonta</taxon>
        <taxon>Imparidentia</taxon>
        <taxon>Neoheterodontei</taxon>
        <taxon>Myida</taxon>
        <taxon>Dreissenoidea</taxon>
        <taxon>Dreissenidae</taxon>
        <taxon>Dreissena</taxon>
    </lineage>
</organism>
<protein>
    <submittedName>
        <fullName evidence="1">Uncharacterized protein</fullName>
    </submittedName>
</protein>
<evidence type="ECO:0000313" key="1">
    <source>
        <dbReference type="EMBL" id="KAH3734175.1"/>
    </source>
</evidence>
<keyword evidence="2" id="KW-1185">Reference proteome</keyword>
<evidence type="ECO:0000313" key="2">
    <source>
        <dbReference type="Proteomes" id="UP000828390"/>
    </source>
</evidence>
<sequence length="52" mass="6064">METPKKRKDRKDRKDTNKVTFGWLKKCRSTKLKYVMPQQGGGARKAELPRTA</sequence>
<proteinExistence type="predicted"/>
<gene>
    <name evidence="1" type="ORF">DPMN_040615</name>
</gene>